<evidence type="ECO:0000313" key="3">
    <source>
        <dbReference type="Proteomes" id="UP000078550"/>
    </source>
</evidence>
<evidence type="ECO:0000313" key="4">
    <source>
        <dbReference type="Proteomes" id="UP000078555"/>
    </source>
</evidence>
<gene>
    <name evidence="1" type="ORF">POVWA1_007040</name>
    <name evidence="2" type="ORF">POVWA2_007250</name>
</gene>
<keyword evidence="4" id="KW-1185">Reference proteome</keyword>
<dbReference type="AlphaFoldDB" id="A0A1A8YIP7"/>
<protein>
    <submittedName>
        <fullName evidence="1">Uncharacterized protein</fullName>
    </submittedName>
</protein>
<proteinExistence type="predicted"/>
<dbReference type="Proteomes" id="UP000078550">
    <property type="component" value="Unassembled WGS sequence"/>
</dbReference>
<reference evidence="3 4" key="1">
    <citation type="submission" date="2016-05" db="EMBL/GenBank/DDBJ databases">
        <authorList>
            <person name="Naeem Raeece"/>
        </authorList>
    </citation>
    <scope>NUCLEOTIDE SEQUENCE [LARGE SCALE GENOMIC DNA]</scope>
</reference>
<dbReference type="EMBL" id="FLRD01000017">
    <property type="protein sequence ID" value="SBT31417.1"/>
    <property type="molecule type" value="Genomic_DNA"/>
</dbReference>
<reference evidence="1" key="2">
    <citation type="submission" date="2016-05" db="EMBL/GenBank/DDBJ databases">
        <authorList>
            <person name="Lavstsen T."/>
            <person name="Jespersen J.S."/>
        </authorList>
    </citation>
    <scope>NUCLEOTIDE SEQUENCE [LARGE SCALE GENOMIC DNA]</scope>
</reference>
<sequence>MPRTFPLHVDAPPMLFLNQCRFSTSAAFHPMRVINEGGQVEELQLVSGQVAPEEGEVHDVFCGHIFQVKACAEGIQLFGVNKLVVSVRPL</sequence>
<evidence type="ECO:0000313" key="1">
    <source>
        <dbReference type="EMBL" id="SBT31417.1"/>
    </source>
</evidence>
<dbReference type="Proteomes" id="UP000078555">
    <property type="component" value="Unassembled WGS sequence"/>
</dbReference>
<accession>A0A1A8YIP7</accession>
<evidence type="ECO:0000313" key="2">
    <source>
        <dbReference type="EMBL" id="SBT32016.1"/>
    </source>
</evidence>
<name>A0A1A8YIP7_PLAOA</name>
<dbReference type="EMBL" id="FLRE01000028">
    <property type="protein sequence ID" value="SBT32016.1"/>
    <property type="molecule type" value="Genomic_DNA"/>
</dbReference>
<organism evidence="1 4">
    <name type="scientific">Plasmodium ovale wallikeri</name>
    <dbReference type="NCBI Taxonomy" id="864142"/>
    <lineage>
        <taxon>Eukaryota</taxon>
        <taxon>Sar</taxon>
        <taxon>Alveolata</taxon>
        <taxon>Apicomplexa</taxon>
        <taxon>Aconoidasida</taxon>
        <taxon>Haemosporida</taxon>
        <taxon>Plasmodiidae</taxon>
        <taxon>Plasmodium</taxon>
        <taxon>Plasmodium (Plasmodium)</taxon>
    </lineage>
</organism>